<dbReference type="RefSeq" id="WP_059609593.1">
    <property type="nucleotide sequence ID" value="NZ_LOTK01000081.1"/>
</dbReference>
<dbReference type="InterPro" id="IPR014729">
    <property type="entry name" value="Rossmann-like_a/b/a_fold"/>
</dbReference>
<sequence length="219" mass="23804">MKQARNRGIIGRVGRACALVACVWLLCAVGLAVSGLRVPGEAADVAVIFGNALDAQGAPKPVLAARLDVGVRCHQAGRCPVIFVSGAIDGPALDEAAAMRAYLVARGVPADRIVVDNQGDNTLATAQHALAYLRAQRATRVLLVSQYYHLARARLAFERAGAGDVRIYAAYPRQFQLRDLYSSWREVPAYAVYAIRLWLDPDARPVSFRPMLFLRTLFS</sequence>
<dbReference type="CDD" id="cd06259">
    <property type="entry name" value="YdcF-like"/>
    <property type="match status" value="1"/>
</dbReference>
<evidence type="ECO:0000313" key="2">
    <source>
        <dbReference type="EMBL" id="KUZ82317.1"/>
    </source>
</evidence>
<reference evidence="2 3" key="1">
    <citation type="submission" date="2015-11" db="EMBL/GenBank/DDBJ databases">
        <title>Expanding the genomic diversity of Burkholderia species for the development of highly accurate diagnostics.</title>
        <authorList>
            <person name="Sahl J."/>
            <person name="Keim P."/>
            <person name="Wagner D."/>
        </authorList>
    </citation>
    <scope>NUCLEOTIDE SEQUENCE [LARGE SCALE GENOMIC DNA]</scope>
    <source>
        <strain evidence="2 3">RF32-BP4</strain>
    </source>
</reference>
<dbReference type="AlphaFoldDB" id="A0A102L9H1"/>
<dbReference type="GO" id="GO:0005886">
    <property type="term" value="C:plasma membrane"/>
    <property type="evidence" value="ECO:0007669"/>
    <property type="project" value="TreeGrafter"/>
</dbReference>
<name>A0A102L9H1_9BURK</name>
<proteinExistence type="predicted"/>
<dbReference type="PANTHER" id="PTHR30336">
    <property type="entry name" value="INNER MEMBRANE PROTEIN, PROBABLE PERMEASE"/>
    <property type="match status" value="1"/>
</dbReference>
<comment type="caution">
    <text evidence="2">The sequence shown here is derived from an EMBL/GenBank/DDBJ whole genome shotgun (WGS) entry which is preliminary data.</text>
</comment>
<dbReference type="Pfam" id="PF02698">
    <property type="entry name" value="DUF218"/>
    <property type="match status" value="1"/>
</dbReference>
<gene>
    <name evidence="2" type="ORF">WI38_29560</name>
</gene>
<dbReference type="InterPro" id="IPR003848">
    <property type="entry name" value="DUF218"/>
</dbReference>
<protein>
    <recommendedName>
        <fullName evidence="1">DUF218 domain-containing protein</fullName>
    </recommendedName>
</protein>
<evidence type="ECO:0000313" key="3">
    <source>
        <dbReference type="Proteomes" id="UP000065521"/>
    </source>
</evidence>
<feature type="domain" description="DUF218" evidence="1">
    <location>
        <begin position="44"/>
        <end position="176"/>
    </location>
</feature>
<dbReference type="EMBL" id="LOTN01000070">
    <property type="protein sequence ID" value="KUZ82317.1"/>
    <property type="molecule type" value="Genomic_DNA"/>
</dbReference>
<evidence type="ECO:0000259" key="1">
    <source>
        <dbReference type="Pfam" id="PF02698"/>
    </source>
</evidence>
<dbReference type="InterPro" id="IPR051599">
    <property type="entry name" value="Cell_Envelope_Assoc"/>
</dbReference>
<dbReference type="PANTHER" id="PTHR30336:SF20">
    <property type="entry name" value="DUF218 DOMAIN-CONTAINING PROTEIN"/>
    <property type="match status" value="1"/>
</dbReference>
<accession>A0A102L9H1</accession>
<organism evidence="2 3">
    <name type="scientific">Burkholderia ubonensis</name>
    <dbReference type="NCBI Taxonomy" id="101571"/>
    <lineage>
        <taxon>Bacteria</taxon>
        <taxon>Pseudomonadati</taxon>
        <taxon>Pseudomonadota</taxon>
        <taxon>Betaproteobacteria</taxon>
        <taxon>Burkholderiales</taxon>
        <taxon>Burkholderiaceae</taxon>
        <taxon>Burkholderia</taxon>
        <taxon>Burkholderia cepacia complex</taxon>
    </lineage>
</organism>
<dbReference type="Proteomes" id="UP000065521">
    <property type="component" value="Unassembled WGS sequence"/>
</dbReference>
<dbReference type="Gene3D" id="3.40.50.620">
    <property type="entry name" value="HUPs"/>
    <property type="match status" value="1"/>
</dbReference>